<gene>
    <name evidence="2" type="ORF">E4K67_02875</name>
</gene>
<evidence type="ECO:0000259" key="1">
    <source>
        <dbReference type="SMART" id="SM00849"/>
    </source>
</evidence>
<dbReference type="PROSITE" id="PS51257">
    <property type="entry name" value="PROKAR_LIPOPROTEIN"/>
    <property type="match status" value="1"/>
</dbReference>
<dbReference type="AlphaFoldDB" id="A0A4Z0RCG7"/>
<evidence type="ECO:0000313" key="3">
    <source>
        <dbReference type="Proteomes" id="UP000298460"/>
    </source>
</evidence>
<dbReference type="CDD" id="cd16279">
    <property type="entry name" value="metallo-hydrolase-like_MBL-fold"/>
    <property type="match status" value="1"/>
</dbReference>
<dbReference type="Gene3D" id="3.60.15.10">
    <property type="entry name" value="Ribonuclease Z/Hydroxyacylglutathione hydrolase-like"/>
    <property type="match status" value="1"/>
</dbReference>
<sequence>MPQFRILGSGAGTGVPSFFCSCPACQEARENPEYTRTRSGASVLTNNTMVLIDASPDLRSQLVKNNITKIDSVFLSHWHYDHFSGLGELEYYVKLDRIEKLPLYLPPSAVAQFESAFPNLLDIFNIIPWQFGQRYQFGEVCLTPLVANHSIETAGLLIESNEKRLAYFTDTSGLPEETEKFVSGADWLICDATFYGKNWYPHSHMSVEQAVELGRQVKAKETILTHLSMHYSQAVTTEALKSAVSRYPNVLVAHDGMVIEI</sequence>
<dbReference type="SMART" id="SM00849">
    <property type="entry name" value="Lactamase_B"/>
    <property type="match status" value="1"/>
</dbReference>
<reference evidence="2 3" key="1">
    <citation type="submission" date="2019-03" db="EMBL/GenBank/DDBJ databases">
        <title>Draft Genome Sequence of Desulfosporosinus fructosivorans Strain 63.6F, Isolated from Marine Sediment in the Baltic Sea.</title>
        <authorList>
            <person name="Hausmann B."/>
            <person name="Vandieken V."/>
            <person name="Pjevac P."/>
            <person name="Schreck K."/>
            <person name="Herbold C.W."/>
            <person name="Loy A."/>
        </authorList>
    </citation>
    <scope>NUCLEOTIDE SEQUENCE [LARGE SCALE GENOMIC DNA]</scope>
    <source>
        <strain evidence="2 3">63.6F</strain>
    </source>
</reference>
<evidence type="ECO:0000313" key="2">
    <source>
        <dbReference type="EMBL" id="TGE39939.1"/>
    </source>
</evidence>
<dbReference type="InterPro" id="IPR001279">
    <property type="entry name" value="Metallo-B-lactamas"/>
</dbReference>
<feature type="domain" description="Metallo-beta-lactamase" evidence="1">
    <location>
        <begin position="37"/>
        <end position="226"/>
    </location>
</feature>
<protein>
    <submittedName>
        <fullName evidence="2">MBL fold metallo-hydrolase</fullName>
    </submittedName>
</protein>
<keyword evidence="2" id="KW-0378">Hydrolase</keyword>
<dbReference type="EMBL" id="SPQQ01000001">
    <property type="protein sequence ID" value="TGE39939.1"/>
    <property type="molecule type" value="Genomic_DNA"/>
</dbReference>
<dbReference type="InterPro" id="IPR036866">
    <property type="entry name" value="RibonucZ/Hydroxyglut_hydro"/>
</dbReference>
<name>A0A4Z0RCG7_9FIRM</name>
<dbReference type="Proteomes" id="UP000298460">
    <property type="component" value="Unassembled WGS sequence"/>
</dbReference>
<dbReference type="GO" id="GO:0016787">
    <property type="term" value="F:hydrolase activity"/>
    <property type="evidence" value="ECO:0007669"/>
    <property type="project" value="UniProtKB-KW"/>
</dbReference>
<dbReference type="Pfam" id="PF12706">
    <property type="entry name" value="Lactamase_B_2"/>
    <property type="match status" value="1"/>
</dbReference>
<dbReference type="OrthoDB" id="9800940at2"/>
<organism evidence="2 3">
    <name type="scientific">Desulfosporosinus fructosivorans</name>
    <dbReference type="NCBI Taxonomy" id="2018669"/>
    <lineage>
        <taxon>Bacteria</taxon>
        <taxon>Bacillati</taxon>
        <taxon>Bacillota</taxon>
        <taxon>Clostridia</taxon>
        <taxon>Eubacteriales</taxon>
        <taxon>Desulfitobacteriaceae</taxon>
        <taxon>Desulfosporosinus</taxon>
    </lineage>
</organism>
<dbReference type="SUPFAM" id="SSF56281">
    <property type="entry name" value="Metallo-hydrolase/oxidoreductase"/>
    <property type="match status" value="1"/>
</dbReference>
<dbReference type="PANTHER" id="PTHR42663:SF12">
    <property type="entry name" value="ATP-BINDING PROTEIN PHNP"/>
    <property type="match status" value="1"/>
</dbReference>
<dbReference type="PANTHER" id="PTHR42663">
    <property type="entry name" value="HYDROLASE C777.06C-RELATED-RELATED"/>
    <property type="match status" value="1"/>
</dbReference>
<comment type="caution">
    <text evidence="2">The sequence shown here is derived from an EMBL/GenBank/DDBJ whole genome shotgun (WGS) entry which is preliminary data.</text>
</comment>
<accession>A0A4Z0RCG7</accession>
<proteinExistence type="predicted"/>
<keyword evidence="3" id="KW-1185">Reference proteome</keyword>
<dbReference type="RefSeq" id="WP_135544874.1">
    <property type="nucleotide sequence ID" value="NZ_SPQQ01000001.1"/>
</dbReference>